<evidence type="ECO:0000256" key="9">
    <source>
        <dbReference type="ARBA" id="ARBA00023136"/>
    </source>
</evidence>
<accession>A0A1N7HE55</accession>
<dbReference type="PROSITE" id="PS00211">
    <property type="entry name" value="ABC_TRANSPORTER_1"/>
    <property type="match status" value="1"/>
</dbReference>
<keyword evidence="5" id="KW-0547">Nucleotide-binding</keyword>
<reference evidence="15 16" key="1">
    <citation type="submission" date="2017-01" db="EMBL/GenBank/DDBJ databases">
        <authorList>
            <person name="Mah S.A."/>
            <person name="Swanson W.J."/>
            <person name="Moy G.W."/>
            <person name="Vacquier V.D."/>
        </authorList>
    </citation>
    <scope>NUCLEOTIDE SEQUENCE [LARGE SCALE GENOMIC DNA]</scope>
    <source>
        <strain evidence="15 16">DSM 29590</strain>
    </source>
</reference>
<dbReference type="AlphaFoldDB" id="A0A1N7HE55"/>
<dbReference type="GO" id="GO:0005886">
    <property type="term" value="C:plasma membrane"/>
    <property type="evidence" value="ECO:0007669"/>
    <property type="project" value="UniProtKB-SubCell"/>
</dbReference>
<organism evidence="15 16">
    <name type="scientific">Roseovarius nanhaiticus</name>
    <dbReference type="NCBI Taxonomy" id="573024"/>
    <lineage>
        <taxon>Bacteria</taxon>
        <taxon>Pseudomonadati</taxon>
        <taxon>Pseudomonadota</taxon>
        <taxon>Alphaproteobacteria</taxon>
        <taxon>Rhodobacterales</taxon>
        <taxon>Roseobacteraceae</taxon>
        <taxon>Roseovarius</taxon>
    </lineage>
</organism>
<keyword evidence="8" id="KW-0406">Ion transport</keyword>
<evidence type="ECO:0000256" key="7">
    <source>
        <dbReference type="ARBA" id="ARBA00022967"/>
    </source>
</evidence>
<dbReference type="EC" id="7.2.2.11" evidence="11"/>
<protein>
    <recommendedName>
        <fullName evidence="12">Nickel import system ATP-binding protein NikD</fullName>
        <ecNumber evidence="11">7.2.2.11</ecNumber>
    </recommendedName>
</protein>
<evidence type="ECO:0000256" key="8">
    <source>
        <dbReference type="ARBA" id="ARBA00023065"/>
    </source>
</evidence>
<evidence type="ECO:0000256" key="3">
    <source>
        <dbReference type="ARBA" id="ARBA00022448"/>
    </source>
</evidence>
<dbReference type="InterPro" id="IPR050388">
    <property type="entry name" value="ABC_Ni/Peptide_Import"/>
</dbReference>
<dbReference type="GO" id="GO:0016887">
    <property type="term" value="F:ATP hydrolysis activity"/>
    <property type="evidence" value="ECO:0007669"/>
    <property type="project" value="InterPro"/>
</dbReference>
<evidence type="ECO:0000313" key="16">
    <source>
        <dbReference type="Proteomes" id="UP000186019"/>
    </source>
</evidence>
<evidence type="ECO:0000256" key="6">
    <source>
        <dbReference type="ARBA" id="ARBA00022840"/>
    </source>
</evidence>
<keyword evidence="7" id="KW-1278">Translocase</keyword>
<dbReference type="RefSeq" id="WP_170846591.1">
    <property type="nucleotide sequence ID" value="NZ_FOAC01000002.1"/>
</dbReference>
<sequence length="522" mass="54742">MTLLRIEDLTLRHAGAAVPAVMQATLEIAPGAAVSLIGPSGAGKTALVGALMRLAPRAEISGRALWQGTEGQMTDLLALPPARMRAVCGREIGMVFQDPATALSPVMRIGTQLTEGMRAHLGIGARAAQARAIALLRRVGLSHPEAIARAYPHQLSGGMRQRAHIAIALASAPRLLIADEPTTALDGPLRAGILDLLDSLRRETGMALLTVTHDMESVRRLGGQVVVMEAGRIVETGGTDEVMSAPRATTTRALIDAAQLGRAPICAAGAPVLDIRDLTLRYGGGAPTLQEVSLTVRRGQTLALIGASGSGKSTLARAALGLERAQMGDVRICGTAIRGLGTRAMRQLQAHVQMVFQDPVTSLDPRRALGRQVADPLINYGRSAPKARIAGLFTRVGLPVDLMDRLPHEVSGGQRQRAAIARALALEPDILVVDEGLSALDTVQAAGILALLRAEQARRGLGILFITHDLRAARAIAHRIAVMDAGRIVEEGPAFDVLNAPRHTHTRALVAASALTATAEAG</sequence>
<name>A0A1N7HE55_9RHOB</name>
<dbReference type="InterPro" id="IPR027417">
    <property type="entry name" value="P-loop_NTPase"/>
</dbReference>
<evidence type="ECO:0000256" key="10">
    <source>
        <dbReference type="ARBA" id="ARBA00038669"/>
    </source>
</evidence>
<evidence type="ECO:0000256" key="12">
    <source>
        <dbReference type="ARBA" id="ARBA00044143"/>
    </source>
</evidence>
<dbReference type="PROSITE" id="PS50893">
    <property type="entry name" value="ABC_TRANSPORTER_2"/>
    <property type="match status" value="2"/>
</dbReference>
<dbReference type="GO" id="GO:0015413">
    <property type="term" value="F:ABC-type nickel transporter activity"/>
    <property type="evidence" value="ECO:0007669"/>
    <property type="project" value="UniProtKB-EC"/>
</dbReference>
<keyword evidence="3" id="KW-0813">Transport</keyword>
<dbReference type="GO" id="GO:0005524">
    <property type="term" value="F:ATP binding"/>
    <property type="evidence" value="ECO:0007669"/>
    <property type="project" value="UniProtKB-KW"/>
</dbReference>
<evidence type="ECO:0000256" key="13">
    <source>
        <dbReference type="ARBA" id="ARBA00048610"/>
    </source>
</evidence>
<comment type="subcellular location">
    <subcellularLocation>
        <location evidence="1">Cell inner membrane</location>
        <topology evidence="1">Peripheral membrane protein</topology>
    </subcellularLocation>
</comment>
<dbReference type="PANTHER" id="PTHR43297">
    <property type="entry name" value="OLIGOPEPTIDE TRANSPORT ATP-BINDING PROTEIN APPD"/>
    <property type="match status" value="1"/>
</dbReference>
<dbReference type="InterPro" id="IPR003593">
    <property type="entry name" value="AAA+_ATPase"/>
</dbReference>
<dbReference type="STRING" id="573024.SAMN05216208_2473"/>
<dbReference type="CDD" id="cd03257">
    <property type="entry name" value="ABC_NikE_OppD_transporters"/>
    <property type="match status" value="2"/>
</dbReference>
<dbReference type="Gene3D" id="3.40.50.300">
    <property type="entry name" value="P-loop containing nucleotide triphosphate hydrolases"/>
    <property type="match status" value="2"/>
</dbReference>
<keyword evidence="16" id="KW-1185">Reference proteome</keyword>
<evidence type="ECO:0000256" key="11">
    <source>
        <dbReference type="ARBA" id="ARBA00039098"/>
    </source>
</evidence>
<evidence type="ECO:0000313" key="15">
    <source>
        <dbReference type="EMBL" id="SIS23149.1"/>
    </source>
</evidence>
<dbReference type="SMART" id="SM00382">
    <property type="entry name" value="AAA"/>
    <property type="match status" value="2"/>
</dbReference>
<keyword evidence="9" id="KW-0472">Membrane</keyword>
<proteinExistence type="inferred from homology"/>
<gene>
    <name evidence="15" type="ORF">SAMN05421666_2842</name>
</gene>
<dbReference type="EMBL" id="FTNV01000003">
    <property type="protein sequence ID" value="SIS23149.1"/>
    <property type="molecule type" value="Genomic_DNA"/>
</dbReference>
<feature type="domain" description="ABC transporter" evidence="14">
    <location>
        <begin position="273"/>
        <end position="510"/>
    </location>
</feature>
<evidence type="ECO:0000256" key="2">
    <source>
        <dbReference type="ARBA" id="ARBA00005417"/>
    </source>
</evidence>
<comment type="similarity">
    <text evidence="2">Belongs to the ABC transporter superfamily.</text>
</comment>
<dbReference type="PANTHER" id="PTHR43297:SF13">
    <property type="entry name" value="NICKEL ABC TRANSPORTER, ATP-BINDING PROTEIN"/>
    <property type="match status" value="1"/>
</dbReference>
<evidence type="ECO:0000256" key="5">
    <source>
        <dbReference type="ARBA" id="ARBA00022741"/>
    </source>
</evidence>
<evidence type="ECO:0000259" key="14">
    <source>
        <dbReference type="PROSITE" id="PS50893"/>
    </source>
</evidence>
<dbReference type="InterPro" id="IPR017871">
    <property type="entry name" value="ABC_transporter-like_CS"/>
</dbReference>
<dbReference type="SUPFAM" id="SSF52540">
    <property type="entry name" value="P-loop containing nucleoside triphosphate hydrolases"/>
    <property type="match status" value="2"/>
</dbReference>
<dbReference type="Pfam" id="PF00005">
    <property type="entry name" value="ABC_tran"/>
    <property type="match status" value="2"/>
</dbReference>
<keyword evidence="4" id="KW-1003">Cell membrane</keyword>
<evidence type="ECO:0000256" key="4">
    <source>
        <dbReference type="ARBA" id="ARBA00022475"/>
    </source>
</evidence>
<feature type="domain" description="ABC transporter" evidence="14">
    <location>
        <begin position="4"/>
        <end position="255"/>
    </location>
</feature>
<evidence type="ECO:0000256" key="1">
    <source>
        <dbReference type="ARBA" id="ARBA00004417"/>
    </source>
</evidence>
<comment type="catalytic activity">
    <reaction evidence="13">
        <text>Ni(2+)(out) + ATP + H2O = Ni(2+)(in) + ADP + phosphate + H(+)</text>
        <dbReference type="Rhea" id="RHEA:15557"/>
        <dbReference type="ChEBI" id="CHEBI:15377"/>
        <dbReference type="ChEBI" id="CHEBI:15378"/>
        <dbReference type="ChEBI" id="CHEBI:30616"/>
        <dbReference type="ChEBI" id="CHEBI:43474"/>
        <dbReference type="ChEBI" id="CHEBI:49786"/>
        <dbReference type="ChEBI" id="CHEBI:456216"/>
        <dbReference type="EC" id="7.2.2.11"/>
    </reaction>
    <physiologicalReaction direction="left-to-right" evidence="13">
        <dbReference type="Rhea" id="RHEA:15558"/>
    </physiologicalReaction>
</comment>
<keyword evidence="6 15" id="KW-0067">ATP-binding</keyword>
<dbReference type="InterPro" id="IPR003439">
    <property type="entry name" value="ABC_transporter-like_ATP-bd"/>
</dbReference>
<dbReference type="Proteomes" id="UP000186019">
    <property type="component" value="Unassembled WGS sequence"/>
</dbReference>
<comment type="subunit">
    <text evidence="10">The complex is composed of two ATP-binding proteins (NikD and NikE), two transmembrane proteins (NikB and NikC) and a solute-binding protein (NikA).</text>
</comment>